<dbReference type="Pfam" id="PF00209">
    <property type="entry name" value="SNF"/>
    <property type="match status" value="1"/>
</dbReference>
<protein>
    <recommendedName>
        <fullName evidence="9">Transporter</fullName>
    </recommendedName>
</protein>
<feature type="transmembrane region" description="Helical" evidence="10">
    <location>
        <begin position="555"/>
        <end position="580"/>
    </location>
</feature>
<proteinExistence type="inferred from homology"/>
<evidence type="ECO:0000256" key="7">
    <source>
        <dbReference type="ARBA" id="ARBA00023180"/>
    </source>
</evidence>
<feature type="binding site" evidence="8">
    <location>
        <position position="284"/>
    </location>
    <ligand>
        <name>Na(+)</name>
        <dbReference type="ChEBI" id="CHEBI:29101"/>
        <label>1</label>
    </ligand>
</feature>
<keyword evidence="3 9" id="KW-0812">Transmembrane</keyword>
<dbReference type="InterPro" id="IPR037272">
    <property type="entry name" value="SNS_sf"/>
</dbReference>
<feature type="binding site" evidence="8">
    <location>
        <position position="403"/>
    </location>
    <ligand>
        <name>Na(+)</name>
        <dbReference type="ChEBI" id="CHEBI:29101"/>
        <label>1</label>
    </ligand>
</feature>
<dbReference type="Proteomes" id="UP001230051">
    <property type="component" value="Unassembled WGS sequence"/>
</dbReference>
<dbReference type="PROSITE" id="PS50267">
    <property type="entry name" value="NA_NEUROTRAN_SYMP_3"/>
    <property type="match status" value="1"/>
</dbReference>
<evidence type="ECO:0000256" key="10">
    <source>
        <dbReference type="SAM" id="Phobius"/>
    </source>
</evidence>
<dbReference type="EMBL" id="JAGXEW010000003">
    <property type="protein sequence ID" value="KAK1173452.1"/>
    <property type="molecule type" value="Genomic_DNA"/>
</dbReference>
<comment type="subcellular location">
    <subcellularLocation>
        <location evidence="1">Membrane</location>
        <topology evidence="1">Multi-pass membrane protein</topology>
    </subcellularLocation>
</comment>
<evidence type="ECO:0000256" key="8">
    <source>
        <dbReference type="PIRSR" id="PIRSR600175-1"/>
    </source>
</evidence>
<dbReference type="GO" id="GO:0015193">
    <property type="term" value="F:L-proline transmembrane transporter activity"/>
    <property type="evidence" value="ECO:0007669"/>
    <property type="project" value="TreeGrafter"/>
</dbReference>
<feature type="transmembrane region" description="Helical" evidence="10">
    <location>
        <begin position="198"/>
        <end position="222"/>
    </location>
</feature>
<feature type="transmembrane region" description="Helical" evidence="10">
    <location>
        <begin position="394"/>
        <end position="416"/>
    </location>
</feature>
<dbReference type="PROSITE" id="PS00610">
    <property type="entry name" value="NA_NEUROTRAN_SYMP_1"/>
    <property type="match status" value="1"/>
</dbReference>
<feature type="binding site" evidence="8">
    <location>
        <position position="407"/>
    </location>
    <ligand>
        <name>Na(+)</name>
        <dbReference type="ChEBI" id="CHEBI:29101"/>
        <label>1</label>
    </ligand>
</feature>
<reference evidence="11" key="1">
    <citation type="submission" date="2022-02" db="EMBL/GenBank/DDBJ databases">
        <title>Atlantic sturgeon de novo genome assembly.</title>
        <authorList>
            <person name="Stock M."/>
            <person name="Klopp C."/>
            <person name="Guiguen Y."/>
            <person name="Cabau C."/>
            <person name="Parinello H."/>
            <person name="Santidrian Yebra-Pimentel E."/>
            <person name="Kuhl H."/>
            <person name="Dirks R.P."/>
            <person name="Guessner J."/>
            <person name="Wuertz S."/>
            <person name="Du K."/>
            <person name="Schartl M."/>
        </authorList>
    </citation>
    <scope>NUCLEOTIDE SEQUENCE</scope>
    <source>
        <strain evidence="11">STURGEONOMICS-FGT-2020</strain>
        <tissue evidence="11">Whole blood</tissue>
    </source>
</reference>
<keyword evidence="2 9" id="KW-0813">Transport</keyword>
<dbReference type="InterPro" id="IPR002438">
    <property type="entry name" value="Neutral_aa_SLC6"/>
</dbReference>
<comment type="caution">
    <text evidence="11">The sequence shown here is derived from an EMBL/GenBank/DDBJ whole genome shotgun (WGS) entry which is preliminary data.</text>
</comment>
<dbReference type="SUPFAM" id="SSF161070">
    <property type="entry name" value="SNF-like"/>
    <property type="match status" value="1"/>
</dbReference>
<keyword evidence="6 10" id="KW-0472">Membrane</keyword>
<dbReference type="GO" id="GO:0005298">
    <property type="term" value="F:proline:sodium symporter activity"/>
    <property type="evidence" value="ECO:0007669"/>
    <property type="project" value="TreeGrafter"/>
</dbReference>
<feature type="transmembrane region" description="Helical" evidence="10">
    <location>
        <begin position="12"/>
        <end position="32"/>
    </location>
</feature>
<feature type="transmembrane region" description="Helical" evidence="10">
    <location>
        <begin position="167"/>
        <end position="186"/>
    </location>
</feature>
<feature type="transmembrane region" description="Helical" evidence="10">
    <location>
        <begin position="278"/>
        <end position="299"/>
    </location>
</feature>
<name>A0AAD8GFQ8_ACIOX</name>
<sequence length="597" mass="66828">MVEESRPSWENPMQFVLACVSYAVGLGNVWRFPYLCQMHGGGGFLIPYLIMLVVEGLPLFYLELAIGQRMRQGSIGAWSAINPYMGGVGIASVVVSIFLAVYYNVINAWAFWYLFHSFQGTLPWAECPLSSNFTTYVPECEKSSSTDYFWYRETLNISSSIEDHGGIQMGQALCLVLSWMVVYLCVLRGTESTGKVVYFTATFPYLVMIIYLIRGVTLHGALNGLKYMFTPKLSDLADPKAWIDAATQILFSLGLGCGSLIAFASYNHHNNNFEKQAIVVSLINSATSIFASLVTFSIYGFKATFNYESCLDRTQLLLINTFDLAEDSIKNNNLDDWISHLNASFPDKFATISSQIEGCDLESELDTAVEGTGLAFIVYSEAIKNMGLSQLWSVLYFSMLLMLGIGSMLGNVAAIITPLRDSAFLTRHFRKETLIGMMCLFCCLVGLSFTTRSGNYWFTIFNDYAATFSLLFIVLIEIITVCYVYGLKKFEKDIEVMIGHRPHWYWKIIWSVISPVLIIGLFIFYIADYIMGGTPTYQAWDSNLGKTVTKEHPPFAQAVIGLLLVTSMMCVPLVALITFIKKKKEQARESKISTTAS</sequence>
<evidence type="ECO:0000256" key="9">
    <source>
        <dbReference type="RuleBase" id="RU003732"/>
    </source>
</evidence>
<feature type="transmembrane region" description="Helical" evidence="10">
    <location>
        <begin position="437"/>
        <end position="458"/>
    </location>
</feature>
<dbReference type="PRINTS" id="PR01206">
    <property type="entry name" value="ORPHTRNSPORT"/>
</dbReference>
<evidence type="ECO:0000256" key="3">
    <source>
        <dbReference type="ARBA" id="ARBA00022692"/>
    </source>
</evidence>
<dbReference type="GO" id="GO:1904271">
    <property type="term" value="P:L-proline import across plasma membrane"/>
    <property type="evidence" value="ECO:0007669"/>
    <property type="project" value="TreeGrafter"/>
</dbReference>
<feature type="binding site" evidence="8">
    <location>
        <position position="28"/>
    </location>
    <ligand>
        <name>Na(+)</name>
        <dbReference type="ChEBI" id="CHEBI:29101"/>
        <label>1</label>
    </ligand>
</feature>
<dbReference type="GO" id="GO:0046872">
    <property type="term" value="F:metal ion binding"/>
    <property type="evidence" value="ECO:0007669"/>
    <property type="project" value="UniProtKB-KW"/>
</dbReference>
<evidence type="ECO:0000256" key="5">
    <source>
        <dbReference type="ARBA" id="ARBA00022989"/>
    </source>
</evidence>
<evidence type="ECO:0000256" key="4">
    <source>
        <dbReference type="ARBA" id="ARBA00022847"/>
    </source>
</evidence>
<keyword evidence="8" id="KW-0479">Metal-binding</keyword>
<evidence type="ECO:0000256" key="6">
    <source>
        <dbReference type="ARBA" id="ARBA00023136"/>
    </source>
</evidence>
<evidence type="ECO:0000256" key="1">
    <source>
        <dbReference type="ARBA" id="ARBA00004141"/>
    </source>
</evidence>
<evidence type="ECO:0000313" key="12">
    <source>
        <dbReference type="Proteomes" id="UP001230051"/>
    </source>
</evidence>
<feature type="transmembrane region" description="Helical" evidence="10">
    <location>
        <begin position="83"/>
        <end position="105"/>
    </location>
</feature>
<feature type="transmembrane region" description="Helical" evidence="10">
    <location>
        <begin position="508"/>
        <end position="527"/>
    </location>
</feature>
<feature type="transmembrane region" description="Helical" evidence="10">
    <location>
        <begin position="242"/>
        <end position="266"/>
    </location>
</feature>
<keyword evidence="8" id="KW-0915">Sodium</keyword>
<keyword evidence="4 9" id="KW-0769">Symport</keyword>
<accession>A0AAD8GFQ8</accession>
<dbReference type="PANTHER" id="PTHR11616">
    <property type="entry name" value="SODIUM/CHLORIDE DEPENDENT TRANSPORTER"/>
    <property type="match status" value="1"/>
</dbReference>
<feature type="transmembrane region" description="Helical" evidence="10">
    <location>
        <begin position="44"/>
        <end position="62"/>
    </location>
</feature>
<dbReference type="GO" id="GO:0015816">
    <property type="term" value="P:glycine transport"/>
    <property type="evidence" value="ECO:0007669"/>
    <property type="project" value="TreeGrafter"/>
</dbReference>
<feature type="binding site" evidence="8">
    <location>
        <position position="252"/>
    </location>
    <ligand>
        <name>Na(+)</name>
        <dbReference type="ChEBI" id="CHEBI:29101"/>
        <label>1</label>
    </ligand>
</feature>
<keyword evidence="12" id="KW-1185">Reference proteome</keyword>
<keyword evidence="5 10" id="KW-1133">Transmembrane helix</keyword>
<feature type="binding site" evidence="8">
    <location>
        <position position="24"/>
    </location>
    <ligand>
        <name>Na(+)</name>
        <dbReference type="ChEBI" id="CHEBI:29101"/>
        <label>1</label>
    </ligand>
</feature>
<dbReference type="AlphaFoldDB" id="A0AAD8GFQ8"/>
<comment type="similarity">
    <text evidence="9">Belongs to the sodium:neurotransmitter symporter (SNF) (TC 2.A.22) family.</text>
</comment>
<evidence type="ECO:0000313" key="11">
    <source>
        <dbReference type="EMBL" id="KAK1173452.1"/>
    </source>
</evidence>
<gene>
    <name evidence="11" type="primary">Slc6a20a</name>
    <name evidence="11" type="ORF">AOXY_G3568</name>
</gene>
<dbReference type="PRINTS" id="PR00176">
    <property type="entry name" value="NANEUSMPORT"/>
</dbReference>
<feature type="binding site" evidence="8">
    <location>
        <position position="23"/>
    </location>
    <ligand>
        <name>Na(+)</name>
        <dbReference type="ChEBI" id="CHEBI:29101"/>
        <label>1</label>
    </ligand>
</feature>
<dbReference type="GO" id="GO:0016324">
    <property type="term" value="C:apical plasma membrane"/>
    <property type="evidence" value="ECO:0007669"/>
    <property type="project" value="TreeGrafter"/>
</dbReference>
<dbReference type="PANTHER" id="PTHR11616:SF44">
    <property type="entry name" value="SODIUM- AND CHLORIDE-DEPENDENT TRANSPORTER XTRP3"/>
    <property type="match status" value="1"/>
</dbReference>
<keyword evidence="7" id="KW-0325">Glycoprotein</keyword>
<organism evidence="11 12">
    <name type="scientific">Acipenser oxyrinchus oxyrinchus</name>
    <dbReference type="NCBI Taxonomy" id="40147"/>
    <lineage>
        <taxon>Eukaryota</taxon>
        <taxon>Metazoa</taxon>
        <taxon>Chordata</taxon>
        <taxon>Craniata</taxon>
        <taxon>Vertebrata</taxon>
        <taxon>Euteleostomi</taxon>
        <taxon>Actinopterygii</taxon>
        <taxon>Chondrostei</taxon>
        <taxon>Acipenseriformes</taxon>
        <taxon>Acipenseridae</taxon>
        <taxon>Acipenser</taxon>
    </lineage>
</organism>
<evidence type="ECO:0000256" key="2">
    <source>
        <dbReference type="ARBA" id="ARBA00022448"/>
    </source>
</evidence>
<feature type="transmembrane region" description="Helical" evidence="10">
    <location>
        <begin position="464"/>
        <end position="487"/>
    </location>
</feature>
<dbReference type="InterPro" id="IPR000175">
    <property type="entry name" value="Na/ntran_symport"/>
</dbReference>